<proteinExistence type="predicted"/>
<keyword evidence="2" id="KW-1185">Reference proteome</keyword>
<name>A0ACB0LNZ4_TRIPR</name>
<protein>
    <submittedName>
        <fullName evidence="1">Uncharacterized protein</fullName>
    </submittedName>
</protein>
<reference evidence="1" key="1">
    <citation type="submission" date="2023-10" db="EMBL/GenBank/DDBJ databases">
        <authorList>
            <person name="Rodriguez Cubillos JULIANA M."/>
            <person name="De Vega J."/>
        </authorList>
    </citation>
    <scope>NUCLEOTIDE SEQUENCE</scope>
</reference>
<gene>
    <name evidence="1" type="ORF">MILVUS5_LOCUS35137</name>
</gene>
<accession>A0ACB0LNZ4</accession>
<dbReference type="EMBL" id="CASHSV030000615">
    <property type="protein sequence ID" value="CAJ2671272.1"/>
    <property type="molecule type" value="Genomic_DNA"/>
</dbReference>
<evidence type="ECO:0000313" key="1">
    <source>
        <dbReference type="EMBL" id="CAJ2671272.1"/>
    </source>
</evidence>
<sequence>MYIFESYLDLRQHAAHKLPTLPKSLEGVISQEKFEKSRAYSLDKSHFHFVHAFVTIVTDATMLYFKVLPWFWKKSEGLVTLAGLNSENEILHTLAFLAGLMILSQTTDLPFSLYSTFVIEARHGFNKQTPWLFFRDMIKGIFLSIIIGPPIVAAIIVIVQKGGPYLAIYLWAFMFGLSLVMLTIYPILIAPLFNKFTPLPDGTLREKIEKLASSLNFPLKKLFVVDGSTRSSHSNAYMYGFFKNKRIVLYDTLVQQCKNDEEIVAVIAHELGHWKLNHTVYTFIAMQILTLLQFGGYTLVRNSTDLFQSFGFDTQPVLIGLILFQHTVIPLQQLVSFGLNLVSRSFEFQADGFAKKLGYSTSLRAGLVRLQEENLSAMNTDPWYSAYHYSHPPLVERLAALDIPDKSD</sequence>
<evidence type="ECO:0000313" key="2">
    <source>
        <dbReference type="Proteomes" id="UP001177021"/>
    </source>
</evidence>
<comment type="caution">
    <text evidence="1">The sequence shown here is derived from an EMBL/GenBank/DDBJ whole genome shotgun (WGS) entry which is preliminary data.</text>
</comment>
<dbReference type="Proteomes" id="UP001177021">
    <property type="component" value="Unassembled WGS sequence"/>
</dbReference>
<organism evidence="1 2">
    <name type="scientific">Trifolium pratense</name>
    <name type="common">Red clover</name>
    <dbReference type="NCBI Taxonomy" id="57577"/>
    <lineage>
        <taxon>Eukaryota</taxon>
        <taxon>Viridiplantae</taxon>
        <taxon>Streptophyta</taxon>
        <taxon>Embryophyta</taxon>
        <taxon>Tracheophyta</taxon>
        <taxon>Spermatophyta</taxon>
        <taxon>Magnoliopsida</taxon>
        <taxon>eudicotyledons</taxon>
        <taxon>Gunneridae</taxon>
        <taxon>Pentapetalae</taxon>
        <taxon>rosids</taxon>
        <taxon>fabids</taxon>
        <taxon>Fabales</taxon>
        <taxon>Fabaceae</taxon>
        <taxon>Papilionoideae</taxon>
        <taxon>50 kb inversion clade</taxon>
        <taxon>NPAAA clade</taxon>
        <taxon>Hologalegina</taxon>
        <taxon>IRL clade</taxon>
        <taxon>Trifolieae</taxon>
        <taxon>Trifolium</taxon>
    </lineage>
</organism>